<feature type="chain" id="PRO_5013984795" description="Hydrophobin" evidence="6">
    <location>
        <begin position="20"/>
        <end position="106"/>
    </location>
</feature>
<protein>
    <recommendedName>
        <fullName evidence="6">Hydrophobin</fullName>
    </recommendedName>
</protein>
<dbReference type="CDD" id="cd23507">
    <property type="entry name" value="hydrophobin_I"/>
    <property type="match status" value="1"/>
</dbReference>
<dbReference type="GO" id="GO:0005199">
    <property type="term" value="F:structural constituent of cell wall"/>
    <property type="evidence" value="ECO:0007669"/>
    <property type="project" value="InterPro"/>
</dbReference>
<dbReference type="SMART" id="SM00075">
    <property type="entry name" value="HYDRO"/>
    <property type="match status" value="1"/>
</dbReference>
<name>M2PI99_CERS8</name>
<keyword evidence="3 6" id="KW-0134">Cell wall</keyword>
<feature type="signal peptide" evidence="6">
    <location>
        <begin position="1"/>
        <end position="19"/>
    </location>
</feature>
<dbReference type="STRING" id="914234.M2PI99"/>
<dbReference type="EMBL" id="KB445799">
    <property type="protein sequence ID" value="EMD35849.1"/>
    <property type="molecule type" value="Genomic_DNA"/>
</dbReference>
<comment type="similarity">
    <text evidence="2 6">Belongs to the fungal hydrophobin family.</text>
</comment>
<dbReference type="HOGENOM" id="CLU_105134_2_0_1"/>
<dbReference type="OrthoDB" id="4225815at2759"/>
<evidence type="ECO:0000256" key="1">
    <source>
        <dbReference type="ARBA" id="ARBA00004191"/>
    </source>
</evidence>
<dbReference type="GO" id="GO:0009277">
    <property type="term" value="C:fungal-type cell wall"/>
    <property type="evidence" value="ECO:0007669"/>
    <property type="project" value="InterPro"/>
</dbReference>
<dbReference type="InterPro" id="IPR001338">
    <property type="entry name" value="Class_I_Hydrophobin"/>
</dbReference>
<keyword evidence="5 6" id="KW-1015">Disulfide bond</keyword>
<reference evidence="7 8" key="1">
    <citation type="journal article" date="2012" name="Proc. Natl. Acad. Sci. U.S.A.">
        <title>Comparative genomics of Ceriporiopsis subvermispora and Phanerochaete chrysosporium provide insight into selective ligninolysis.</title>
        <authorList>
            <person name="Fernandez-Fueyo E."/>
            <person name="Ruiz-Duenas F.J."/>
            <person name="Ferreira P."/>
            <person name="Floudas D."/>
            <person name="Hibbett D.S."/>
            <person name="Canessa P."/>
            <person name="Larrondo L.F."/>
            <person name="James T.Y."/>
            <person name="Seelenfreund D."/>
            <person name="Lobos S."/>
            <person name="Polanco R."/>
            <person name="Tello M."/>
            <person name="Honda Y."/>
            <person name="Watanabe T."/>
            <person name="Watanabe T."/>
            <person name="Ryu J.S."/>
            <person name="Kubicek C.P."/>
            <person name="Schmoll M."/>
            <person name="Gaskell J."/>
            <person name="Hammel K.E."/>
            <person name="St John F.J."/>
            <person name="Vanden Wymelenberg A."/>
            <person name="Sabat G."/>
            <person name="Splinter BonDurant S."/>
            <person name="Syed K."/>
            <person name="Yadav J.S."/>
            <person name="Doddapaneni H."/>
            <person name="Subramanian V."/>
            <person name="Lavin J.L."/>
            <person name="Oguiza J.A."/>
            <person name="Perez G."/>
            <person name="Pisabarro A.G."/>
            <person name="Ramirez L."/>
            <person name="Santoyo F."/>
            <person name="Master E."/>
            <person name="Coutinho P.M."/>
            <person name="Henrissat B."/>
            <person name="Lombard V."/>
            <person name="Magnuson J.K."/>
            <person name="Kuees U."/>
            <person name="Hori C."/>
            <person name="Igarashi K."/>
            <person name="Samejima M."/>
            <person name="Held B.W."/>
            <person name="Barry K.W."/>
            <person name="LaButti K.M."/>
            <person name="Lapidus A."/>
            <person name="Lindquist E.A."/>
            <person name="Lucas S.M."/>
            <person name="Riley R."/>
            <person name="Salamov A.A."/>
            <person name="Hoffmeister D."/>
            <person name="Schwenk D."/>
            <person name="Hadar Y."/>
            <person name="Yarden O."/>
            <person name="de Vries R.P."/>
            <person name="Wiebenga A."/>
            <person name="Stenlid J."/>
            <person name="Eastwood D."/>
            <person name="Grigoriev I.V."/>
            <person name="Berka R.M."/>
            <person name="Blanchette R.A."/>
            <person name="Kersten P."/>
            <person name="Martinez A.T."/>
            <person name="Vicuna R."/>
            <person name="Cullen D."/>
        </authorList>
    </citation>
    <scope>NUCLEOTIDE SEQUENCE [LARGE SCALE GENOMIC DNA]</scope>
    <source>
        <strain evidence="7 8">B</strain>
    </source>
</reference>
<sequence length="106" mass="10620">MFAFKNIAALAVLALPVLAIPQSSPCGTAPVQCCDNVAPGNSDHMREVGKALKMNVDPDTMYGTGCADANPVGTGGGTTCSSSPMCCDGNSFGLIGLGCTPIPVDL</sequence>
<evidence type="ECO:0000256" key="4">
    <source>
        <dbReference type="ARBA" id="ARBA00022525"/>
    </source>
</evidence>
<gene>
    <name evidence="7" type="ORF">CERSUDRAFT_96074</name>
</gene>
<evidence type="ECO:0000256" key="2">
    <source>
        <dbReference type="ARBA" id="ARBA00010446"/>
    </source>
</evidence>
<evidence type="ECO:0000256" key="5">
    <source>
        <dbReference type="ARBA" id="ARBA00023157"/>
    </source>
</evidence>
<evidence type="ECO:0000313" key="8">
    <source>
        <dbReference type="Proteomes" id="UP000016930"/>
    </source>
</evidence>
<evidence type="ECO:0000256" key="6">
    <source>
        <dbReference type="RuleBase" id="RU365009"/>
    </source>
</evidence>
<dbReference type="Pfam" id="PF01185">
    <property type="entry name" value="Hydrophobin"/>
    <property type="match status" value="1"/>
</dbReference>
<keyword evidence="8" id="KW-1185">Reference proteome</keyword>
<proteinExistence type="inferred from homology"/>
<dbReference type="Proteomes" id="UP000016930">
    <property type="component" value="Unassembled WGS sequence"/>
</dbReference>
<evidence type="ECO:0000256" key="3">
    <source>
        <dbReference type="ARBA" id="ARBA00022512"/>
    </source>
</evidence>
<organism evidence="7 8">
    <name type="scientific">Ceriporiopsis subvermispora (strain B)</name>
    <name type="common">White-rot fungus</name>
    <name type="synonym">Gelatoporia subvermispora</name>
    <dbReference type="NCBI Taxonomy" id="914234"/>
    <lineage>
        <taxon>Eukaryota</taxon>
        <taxon>Fungi</taxon>
        <taxon>Dikarya</taxon>
        <taxon>Basidiomycota</taxon>
        <taxon>Agaricomycotina</taxon>
        <taxon>Agaricomycetes</taxon>
        <taxon>Polyporales</taxon>
        <taxon>Gelatoporiaceae</taxon>
        <taxon>Gelatoporia</taxon>
    </lineage>
</organism>
<keyword evidence="4 6" id="KW-0964">Secreted</keyword>
<keyword evidence="6" id="KW-0732">Signal</keyword>
<accession>M2PI99</accession>
<dbReference type="AlphaFoldDB" id="M2PI99"/>
<evidence type="ECO:0000313" key="7">
    <source>
        <dbReference type="EMBL" id="EMD35849.1"/>
    </source>
</evidence>
<comment type="subcellular location">
    <subcellularLocation>
        <location evidence="1 6">Secreted</location>
        <location evidence="1 6">Cell wall</location>
    </subcellularLocation>
</comment>